<evidence type="ECO:0000313" key="6">
    <source>
        <dbReference type="EMBL" id="SUE34863.1"/>
    </source>
</evidence>
<evidence type="ECO:0000256" key="2">
    <source>
        <dbReference type="ARBA" id="ARBA00022692"/>
    </source>
</evidence>
<feature type="transmembrane region" description="Helical" evidence="5">
    <location>
        <begin position="317"/>
        <end position="342"/>
    </location>
</feature>
<dbReference type="PANTHER" id="PTHR43424:SF1">
    <property type="entry name" value="LOCUS PUTATIVE PROTEIN 1-RELATED"/>
    <property type="match status" value="1"/>
</dbReference>
<dbReference type="Pfam" id="PF01943">
    <property type="entry name" value="Polysacc_synt"/>
    <property type="match status" value="1"/>
</dbReference>
<name>A0A379MTK0_9BACT</name>
<dbReference type="RefSeq" id="WP_027291350.1">
    <property type="nucleotide sequence ID" value="NZ_CALVFX010000006.1"/>
</dbReference>
<keyword evidence="3 5" id="KW-1133">Transmembrane helix</keyword>
<dbReference type="Proteomes" id="UP000255233">
    <property type="component" value="Unassembled WGS sequence"/>
</dbReference>
<dbReference type="OrthoDB" id="9815702at2"/>
<keyword evidence="4 5" id="KW-0472">Membrane</keyword>
<evidence type="ECO:0000256" key="4">
    <source>
        <dbReference type="ARBA" id="ARBA00023136"/>
    </source>
</evidence>
<evidence type="ECO:0000313" key="7">
    <source>
        <dbReference type="Proteomes" id="UP000255233"/>
    </source>
</evidence>
<protein>
    <submittedName>
        <fullName evidence="6">O-antigen transporter</fullName>
    </submittedName>
</protein>
<dbReference type="GO" id="GO:0016020">
    <property type="term" value="C:membrane"/>
    <property type="evidence" value="ECO:0007669"/>
    <property type="project" value="UniProtKB-SubCell"/>
</dbReference>
<feature type="transmembrane region" description="Helical" evidence="5">
    <location>
        <begin position="113"/>
        <end position="133"/>
    </location>
</feature>
<gene>
    <name evidence="6" type="primary">rfbX</name>
    <name evidence="6" type="ORF">NCTC11190_02100</name>
</gene>
<keyword evidence="7" id="KW-1185">Reference proteome</keyword>
<dbReference type="STRING" id="880526.GCA_000427365_01718"/>
<feature type="transmembrane region" description="Helical" evidence="5">
    <location>
        <begin position="7"/>
        <end position="28"/>
    </location>
</feature>
<dbReference type="AlphaFoldDB" id="A0A379MTK0"/>
<evidence type="ECO:0000256" key="3">
    <source>
        <dbReference type="ARBA" id="ARBA00022989"/>
    </source>
</evidence>
<dbReference type="EMBL" id="UGVL01000001">
    <property type="protein sequence ID" value="SUE34863.1"/>
    <property type="molecule type" value="Genomic_DNA"/>
</dbReference>
<reference evidence="6 7" key="1">
    <citation type="submission" date="2018-06" db="EMBL/GenBank/DDBJ databases">
        <authorList>
            <consortium name="Pathogen Informatics"/>
            <person name="Doyle S."/>
        </authorList>
    </citation>
    <scope>NUCLEOTIDE SEQUENCE [LARGE SCALE GENOMIC DNA]</scope>
    <source>
        <strain evidence="6 7">NCTC11190</strain>
    </source>
</reference>
<comment type="subcellular location">
    <subcellularLocation>
        <location evidence="1">Membrane</location>
        <topology evidence="1">Multi-pass membrane protein</topology>
    </subcellularLocation>
</comment>
<feature type="transmembrane region" description="Helical" evidence="5">
    <location>
        <begin position="210"/>
        <end position="232"/>
    </location>
</feature>
<feature type="transmembrane region" description="Helical" evidence="5">
    <location>
        <begin position="83"/>
        <end position="107"/>
    </location>
</feature>
<accession>A0A379MTK0</accession>
<evidence type="ECO:0000256" key="1">
    <source>
        <dbReference type="ARBA" id="ARBA00004141"/>
    </source>
</evidence>
<feature type="transmembrane region" description="Helical" evidence="5">
    <location>
        <begin position="284"/>
        <end position="305"/>
    </location>
</feature>
<feature type="transmembrane region" description="Helical" evidence="5">
    <location>
        <begin position="167"/>
        <end position="190"/>
    </location>
</feature>
<keyword evidence="2 5" id="KW-0812">Transmembrane</keyword>
<feature type="transmembrane region" description="Helical" evidence="5">
    <location>
        <begin position="40"/>
        <end position="62"/>
    </location>
</feature>
<dbReference type="CDD" id="cd13128">
    <property type="entry name" value="MATE_Wzx_like"/>
    <property type="match status" value="1"/>
</dbReference>
<feature type="transmembrane region" description="Helical" evidence="5">
    <location>
        <begin position="252"/>
        <end position="272"/>
    </location>
</feature>
<dbReference type="InterPro" id="IPR052556">
    <property type="entry name" value="PolySynth_Transporter"/>
</dbReference>
<feature type="transmembrane region" description="Helical" evidence="5">
    <location>
        <begin position="142"/>
        <end position="161"/>
    </location>
</feature>
<evidence type="ECO:0000256" key="5">
    <source>
        <dbReference type="SAM" id="Phobius"/>
    </source>
</evidence>
<feature type="transmembrane region" description="Helical" evidence="5">
    <location>
        <begin position="439"/>
        <end position="462"/>
    </location>
</feature>
<sequence length="481" mass="53831">MSLTHNVVYNILINVLNVAIPIITVPYVSRVFGVENVGVVNFALTYAAYFSLFVCLGIPVYGVREIGKCKDDPVQRNYIVSELFRIMLISTLFFTSLYVISIFVIPTLYAERVFLLAAGAGLIFSPFNVDWYYTGRENLKIVALRNMAVKILGVAILFIFVRSSRDIILYLILNTIANVGAQVWTFVYMLRHEIVLQYRKLNLKRHIKPVLILFLSSLAISIYTMLDTLMLGFLSDYTQVGYYSSAIKISRLLLPLVTAAAAASIPRIAYLYKENNRSELNRVTNKAFSFMALLAPPITIGLIAISKPFVPWFFGEAFMGAVPSMMVVSIIVLLIGVNNFYGPQVLLTTGNDKAFMGAVILGTISNFMLNLFFIPCWGALGASWASVVAESIVTATVIILASRLVPEIKPDYRPLIHSIAASLPMLLYGYVFSRYIDSLFWSVGCITIFSVLTFGILELFVFRDSTALDIRNRIFSKLRLQ</sequence>
<feature type="transmembrane region" description="Helical" evidence="5">
    <location>
        <begin position="354"/>
        <end position="374"/>
    </location>
</feature>
<feature type="transmembrane region" description="Helical" evidence="5">
    <location>
        <begin position="380"/>
        <end position="402"/>
    </location>
</feature>
<dbReference type="InterPro" id="IPR002797">
    <property type="entry name" value="Polysacc_synth"/>
</dbReference>
<organism evidence="6 7">
    <name type="scientific">Rikenella microfusus</name>
    <dbReference type="NCBI Taxonomy" id="28139"/>
    <lineage>
        <taxon>Bacteria</taxon>
        <taxon>Pseudomonadati</taxon>
        <taxon>Bacteroidota</taxon>
        <taxon>Bacteroidia</taxon>
        <taxon>Bacteroidales</taxon>
        <taxon>Rikenellaceae</taxon>
        <taxon>Rikenella</taxon>
    </lineage>
</organism>
<dbReference type="PANTHER" id="PTHR43424">
    <property type="entry name" value="LOCUS PUTATIVE PROTEIN 1-RELATED"/>
    <property type="match status" value="1"/>
</dbReference>
<feature type="transmembrane region" description="Helical" evidence="5">
    <location>
        <begin position="414"/>
        <end position="433"/>
    </location>
</feature>
<proteinExistence type="predicted"/>